<dbReference type="GO" id="GO:0070979">
    <property type="term" value="P:protein K11-linked ubiquitination"/>
    <property type="evidence" value="ECO:0007669"/>
    <property type="project" value="TreeGrafter"/>
</dbReference>
<dbReference type="PANTHER" id="PTHR45957:SF1">
    <property type="entry name" value="ANAPHASE-PROMOTING COMPLEX SUBUNIT 2"/>
    <property type="match status" value="1"/>
</dbReference>
<dbReference type="GO" id="GO:0031625">
    <property type="term" value="F:ubiquitin protein ligase binding"/>
    <property type="evidence" value="ECO:0007669"/>
    <property type="project" value="InterPro"/>
</dbReference>
<sequence length="672" mass="76259">MVFIEDMRRSFPLIEYEIKEYMTRWEVHQDVELIRMLIARLMDWHKAWQPPKDLGGTVYKGFDFTFRTCLFSILPPSFASGFKALVSWALSPEDFPPSDSLTARTPIATVWQHCETLGFLGRYESVISSVGYERIERHVLETCEGNWSNPMLPELRVWMTNKVLPWLLAIYVRGAANTTEAQGLLAGVGSRFDYHLMKTLFELRTKEIFDIIIDYPDSTGALQDLREGLARTDQGAALVKTLRKANAKRLLHPGADTKLILTQYVSTIKCLRLVDPPGVLLFKVADPIRRYLRERPDTIRCIVASLVGDEDSGDSLLDDNEPIVPIQQPEVEDFTDANWVPEPIDAGPEFKANKPSDVLSTLVSIYDSKDFFVKELQVLLAQRLLAITDASDVARVDKERRNIEILKIRFGEAALQVCEVMLRDMADSKRIDSHVQSQRSSIVHPTIISHHFWPSLESSELALPGQFQDLQESYSHEFTVFKPDKKLKWIPNLGTVHLKIELEDRTLEVEVPPLEAAFIELFSQKDVWSLDELISAVGNVDRSSAVKALSTWANKGVIKEQGENSFVLLERAEEGASDEDGLLSEEPAPSAVPALPPVQTAQQHQAEQMRIHWKFIEGMLTNLRSLSLDRIHSMLKFAPNYDQTIEDLGVFMEAARREGLVVCRDGMWELNK</sequence>
<dbReference type="GO" id="GO:0006511">
    <property type="term" value="P:ubiquitin-dependent protein catabolic process"/>
    <property type="evidence" value="ECO:0007669"/>
    <property type="project" value="InterPro"/>
</dbReference>
<dbReference type="InterPro" id="IPR016158">
    <property type="entry name" value="Cullin_homology"/>
</dbReference>
<dbReference type="Gene3D" id="1.10.10.10">
    <property type="entry name" value="Winged helix-like DNA-binding domain superfamily/Winged helix DNA-binding domain"/>
    <property type="match status" value="1"/>
</dbReference>
<accession>A0A9W8IUM3</accession>
<dbReference type="InterPro" id="IPR036317">
    <property type="entry name" value="Cullin_homology_sf"/>
</dbReference>
<dbReference type="AlphaFoldDB" id="A0A9W8IUM3"/>
<dbReference type="Pfam" id="PF25773">
    <property type="entry name" value="TPR_ANAPC2"/>
    <property type="match status" value="1"/>
</dbReference>
<dbReference type="InterPro" id="IPR036388">
    <property type="entry name" value="WH-like_DNA-bd_sf"/>
</dbReference>
<comment type="caution">
    <text evidence="8">The sequence shown here is derived from an EMBL/GenBank/DDBJ whole genome shotgun (WGS) entry which is preliminary data.</text>
</comment>
<dbReference type="SUPFAM" id="SSF75632">
    <property type="entry name" value="Cullin homology domain"/>
    <property type="match status" value="1"/>
</dbReference>
<dbReference type="GO" id="GO:0005680">
    <property type="term" value="C:anaphase-promoting complex"/>
    <property type="evidence" value="ECO:0007669"/>
    <property type="project" value="TreeGrafter"/>
</dbReference>
<dbReference type="SUPFAM" id="SSF46785">
    <property type="entry name" value="Winged helix' DNA-binding domain"/>
    <property type="match status" value="1"/>
</dbReference>
<keyword evidence="2" id="KW-0132">Cell division</keyword>
<evidence type="ECO:0000259" key="7">
    <source>
        <dbReference type="PROSITE" id="PS50069"/>
    </source>
</evidence>
<proteinExistence type="inferred from homology"/>
<evidence type="ECO:0000313" key="8">
    <source>
        <dbReference type="EMBL" id="KAJ2923281.1"/>
    </source>
</evidence>
<keyword evidence="4" id="KW-0833">Ubl conjugation pathway</keyword>
<dbReference type="Pfam" id="PF08672">
    <property type="entry name" value="ANAPC2"/>
    <property type="match status" value="1"/>
</dbReference>
<evidence type="ECO:0000313" key="9">
    <source>
        <dbReference type="Proteomes" id="UP001140091"/>
    </source>
</evidence>
<keyword evidence="3" id="KW-0498">Mitosis</keyword>
<evidence type="ECO:0000256" key="3">
    <source>
        <dbReference type="ARBA" id="ARBA00022776"/>
    </source>
</evidence>
<dbReference type="EMBL" id="JANBPK010001371">
    <property type="protein sequence ID" value="KAJ2923281.1"/>
    <property type="molecule type" value="Genomic_DNA"/>
</dbReference>
<dbReference type="InterPro" id="IPR014786">
    <property type="entry name" value="ANAPC2_C"/>
</dbReference>
<reference evidence="8" key="1">
    <citation type="submission" date="2022-06" db="EMBL/GenBank/DDBJ databases">
        <title>Genome Sequence of Candolleomyces eurysporus.</title>
        <authorList>
            <person name="Buettner E."/>
        </authorList>
    </citation>
    <scope>NUCLEOTIDE SEQUENCE</scope>
    <source>
        <strain evidence="8">VTCC 930004</strain>
    </source>
</reference>
<feature type="non-terminal residue" evidence="8">
    <location>
        <position position="1"/>
    </location>
</feature>
<protein>
    <recommendedName>
        <fullName evidence="1">Anaphase-promoting complex subunit 2</fullName>
    </recommendedName>
</protein>
<evidence type="ECO:0000256" key="2">
    <source>
        <dbReference type="ARBA" id="ARBA00022618"/>
    </source>
</evidence>
<dbReference type="PROSITE" id="PS50069">
    <property type="entry name" value="CULLIN_2"/>
    <property type="match status" value="1"/>
</dbReference>
<dbReference type="Gene3D" id="3.30.230.130">
    <property type="entry name" value="Cullin, Chain C, Domain 2"/>
    <property type="match status" value="1"/>
</dbReference>
<dbReference type="InterPro" id="IPR057975">
    <property type="entry name" value="TPR_ANAPC2"/>
</dbReference>
<dbReference type="Gene3D" id="1.20.1310.10">
    <property type="entry name" value="Cullin Repeats"/>
    <property type="match status" value="1"/>
</dbReference>
<evidence type="ECO:0000256" key="1">
    <source>
        <dbReference type="ARBA" id="ARBA00016068"/>
    </source>
</evidence>
<dbReference type="InterPro" id="IPR036390">
    <property type="entry name" value="WH_DNA-bd_sf"/>
</dbReference>
<evidence type="ECO:0000256" key="4">
    <source>
        <dbReference type="ARBA" id="ARBA00022786"/>
    </source>
</evidence>
<feature type="domain" description="Cullin family profile" evidence="7">
    <location>
        <begin position="361"/>
        <end position="538"/>
    </location>
</feature>
<comment type="similarity">
    <text evidence="6">Belongs to the cullin family.</text>
</comment>
<dbReference type="GO" id="GO:0007091">
    <property type="term" value="P:metaphase/anaphase transition of mitotic cell cycle"/>
    <property type="evidence" value="ECO:0007669"/>
    <property type="project" value="TreeGrafter"/>
</dbReference>
<dbReference type="SMART" id="SM01013">
    <property type="entry name" value="APC2"/>
    <property type="match status" value="1"/>
</dbReference>
<evidence type="ECO:0000256" key="6">
    <source>
        <dbReference type="PROSITE-ProRule" id="PRU00330"/>
    </source>
</evidence>
<name>A0A9W8IUM3_9AGAR</name>
<gene>
    <name evidence="8" type="ORF">H1R20_g13812</name>
</gene>
<dbReference type="GO" id="GO:0051301">
    <property type="term" value="P:cell division"/>
    <property type="evidence" value="ECO:0007669"/>
    <property type="project" value="UniProtKB-KW"/>
</dbReference>
<keyword evidence="5" id="KW-0131">Cell cycle</keyword>
<evidence type="ECO:0000256" key="5">
    <source>
        <dbReference type="ARBA" id="ARBA00023306"/>
    </source>
</evidence>
<dbReference type="InterPro" id="IPR044554">
    <property type="entry name" value="ANAPC2"/>
</dbReference>
<dbReference type="InterPro" id="IPR059120">
    <property type="entry name" value="Cullin-like_AB"/>
</dbReference>
<keyword evidence="9" id="KW-1185">Reference proteome</keyword>
<dbReference type="SMART" id="SM00182">
    <property type="entry name" value="CULLIN"/>
    <property type="match status" value="1"/>
</dbReference>
<dbReference type="Pfam" id="PF26557">
    <property type="entry name" value="Cullin_AB"/>
    <property type="match status" value="1"/>
</dbReference>
<dbReference type="OrthoDB" id="5581181at2759"/>
<organism evidence="8 9">
    <name type="scientific">Candolleomyces eurysporus</name>
    <dbReference type="NCBI Taxonomy" id="2828524"/>
    <lineage>
        <taxon>Eukaryota</taxon>
        <taxon>Fungi</taxon>
        <taxon>Dikarya</taxon>
        <taxon>Basidiomycota</taxon>
        <taxon>Agaricomycotina</taxon>
        <taxon>Agaricomycetes</taxon>
        <taxon>Agaricomycetidae</taxon>
        <taxon>Agaricales</taxon>
        <taxon>Agaricineae</taxon>
        <taxon>Psathyrellaceae</taxon>
        <taxon>Candolleomyces</taxon>
    </lineage>
</organism>
<dbReference type="PANTHER" id="PTHR45957">
    <property type="entry name" value="ANAPHASE-PROMOTING COMPLEX SUBUNIT 2"/>
    <property type="match status" value="1"/>
</dbReference>
<dbReference type="Proteomes" id="UP001140091">
    <property type="component" value="Unassembled WGS sequence"/>
</dbReference>